<dbReference type="EMBL" id="JABANN010000030">
    <property type="protein sequence ID" value="KAF4674414.1"/>
    <property type="molecule type" value="Genomic_DNA"/>
</dbReference>
<comment type="caution">
    <text evidence="4">The sequence shown here is derived from an EMBL/GenBank/DDBJ whole genome shotgun (WGS) entry which is preliminary data.</text>
</comment>
<evidence type="ECO:0000313" key="4">
    <source>
        <dbReference type="EMBL" id="KAF4674414.1"/>
    </source>
</evidence>
<gene>
    <name evidence="4" type="ORF">FOL46_004975</name>
</gene>
<feature type="compositionally biased region" description="Basic and acidic residues" evidence="2">
    <location>
        <begin position="365"/>
        <end position="389"/>
    </location>
</feature>
<feature type="signal peptide" evidence="3">
    <location>
        <begin position="1"/>
        <end position="18"/>
    </location>
</feature>
<evidence type="ECO:0000313" key="5">
    <source>
        <dbReference type="Proteomes" id="UP000572268"/>
    </source>
</evidence>
<feature type="region of interest" description="Disordered" evidence="2">
    <location>
        <begin position="1363"/>
        <end position="1387"/>
    </location>
</feature>
<dbReference type="Proteomes" id="UP000572268">
    <property type="component" value="Unassembled WGS sequence"/>
</dbReference>
<feature type="coiled-coil region" evidence="1">
    <location>
        <begin position="1307"/>
        <end position="1356"/>
    </location>
</feature>
<evidence type="ECO:0000256" key="3">
    <source>
        <dbReference type="SAM" id="SignalP"/>
    </source>
</evidence>
<feature type="coiled-coil region" evidence="1">
    <location>
        <begin position="990"/>
        <end position="1019"/>
    </location>
</feature>
<feature type="compositionally biased region" description="Pro residues" evidence="2">
    <location>
        <begin position="1372"/>
        <end position="1387"/>
    </location>
</feature>
<feature type="region of interest" description="Disordered" evidence="2">
    <location>
        <begin position="365"/>
        <end position="412"/>
    </location>
</feature>
<name>A0A7J6MSB4_PEROL</name>
<evidence type="ECO:0000256" key="1">
    <source>
        <dbReference type="SAM" id="Coils"/>
    </source>
</evidence>
<organism evidence="4 5">
    <name type="scientific">Perkinsus olseni</name>
    <name type="common">Perkinsus atlanticus</name>
    <dbReference type="NCBI Taxonomy" id="32597"/>
    <lineage>
        <taxon>Eukaryota</taxon>
        <taxon>Sar</taxon>
        <taxon>Alveolata</taxon>
        <taxon>Perkinsozoa</taxon>
        <taxon>Perkinsea</taxon>
        <taxon>Perkinsida</taxon>
        <taxon>Perkinsidae</taxon>
        <taxon>Perkinsus</taxon>
    </lineage>
</organism>
<feature type="chain" id="PRO_5029636475" evidence="3">
    <location>
        <begin position="19"/>
        <end position="1387"/>
    </location>
</feature>
<keyword evidence="1" id="KW-0175">Coiled coil</keyword>
<reference evidence="4 5" key="1">
    <citation type="submission" date="2020-04" db="EMBL/GenBank/DDBJ databases">
        <title>Perkinsus olseni comparative genomics.</title>
        <authorList>
            <person name="Bogema D.R."/>
        </authorList>
    </citation>
    <scope>NUCLEOTIDE SEQUENCE [LARGE SCALE GENOMIC DNA]</scope>
    <source>
        <strain evidence="4">ATCC PRA-31</strain>
    </source>
</reference>
<feature type="compositionally biased region" description="Basic and acidic residues" evidence="2">
    <location>
        <begin position="400"/>
        <end position="412"/>
    </location>
</feature>
<accession>A0A7J6MSB4</accession>
<feature type="region of interest" description="Disordered" evidence="2">
    <location>
        <begin position="79"/>
        <end position="107"/>
    </location>
</feature>
<evidence type="ECO:0000256" key="2">
    <source>
        <dbReference type="SAM" id="MobiDB-lite"/>
    </source>
</evidence>
<protein>
    <submittedName>
        <fullName evidence="4">Uncharacterized protein</fullName>
    </submittedName>
</protein>
<keyword evidence="3" id="KW-0732">Signal</keyword>
<proteinExistence type="predicted"/>
<sequence>MIVRSALFVWACFAIGNAEDDVVDDANIHELLAHRARAPGWEDEVHQLVSEYPDMGSESELIEMLSKVDSRAEMTLFHKNRRRKNDSPARACESRGSDPDGDDDDCHRRRYQLIKGMLQPMKELHQDNTELQSESNSLQQRWKLANAELEEAMGLTYGPGFSKDNPSKNTGLISEFGLLAGSLLSLKDAAIAAADEAWAELDKVHYGVIVDVDTMKGEADKRLDTLVKGIQFQSSMQAEAQMQNMISLNKLGNKYMQQAVGSINKGQLPVEQGMRQTMGARETMERSTEGFLEDAENLLDDLSDEIQEVPEVSLEAHEKAQNKAEQEVDKVRDELEIAADHTLNEFTKQTDGRTDKLMESGEKQIEEQTAEAHEREEARRKDGEMKVEQQTEDVESLQEEMQHKYDSAENKADERMERFRNETEAPLSHDSNMSGDLNEAMKKVEGRSLLLQGMMVAIGILIATLAKFEEGMQTGSSGLEQQRKEKLTPLKRAVSELRASSGSHLGELFMTMDSSMANANRDMDSASRLEMRNVMGKVIGMQRQLGMQQSKMGGLVMQLQDALRSGEAGLVESLKMQINGLDAEITQTSAAMQEAMMGLALKMQQEGSALKSESYATGRKIGGEISQGVKETENRMKGALRDLEHTEDNVQMTMDANKRAHINAIKHAMMSAKGVDAALAGIEREEHKIKSEFMSQQRDSRSTLARLGTSISKQEAAFLNALSKALATSHSNGRRAVDEEANAANRGFREVAGDASRDIQNVESENFRTGRDLRSKMTSSARRGQELGVELADIEKDMEHVMAEKVQDLAEESQQFTRTLDKQAISNEHEVESLRGRFSQIQGGLEKEIRGELKSGMDMTSQRSREVLAKAQTELDEGQKQYLEDKTRSSVMTKKLTSDATRFDKHTKKFEDELDAILEGIEFTKSQFDDETRGLNTKFAKVSGGEAGRLSHRTEELEKKLADIPQVFDRAAKQIEKEALDTTKDIDLRITKLNERANTKETEEEKDEAEEGIRIMEQLKKLANKDRADDTKMKGVLLKSDDVNNERTQEVQESMKRVTGNLEAIEDAVGAENNELGDEVREFGQRDTGLLSGAQGAVVQVESMLGKELQEGRAGNKFDIETSHMGNARRLEKTEAEKDHAAILARHEEAIFQGLEHSAKNNISGVFKKAQDSKLRMTKTLSNVMGELGKIQMDFEGAEAGDSSDIAIRLAHTRQAVKSILQLWDEYSQVMGKNLKRFQKDDAEFIEQLTMRLHQAMLKAEDILTKSVDEVNKLHRKLDMGYVQSKEFESNMEDSVKRMKVEEAKVSNRTEALAERVRDKLAEMERKQNELDDEALRNARETVDKMEEDITEKADQVLVSVGLLADNSAPPSNTPPPAAPSGPGGPP</sequence>